<organism evidence="1">
    <name type="scientific">Hyperionvirus sp</name>
    <dbReference type="NCBI Taxonomy" id="2487770"/>
    <lineage>
        <taxon>Viruses</taxon>
        <taxon>Varidnaviria</taxon>
        <taxon>Bamfordvirae</taxon>
        <taxon>Nucleocytoviricota</taxon>
        <taxon>Megaviricetes</taxon>
        <taxon>Imitervirales</taxon>
        <taxon>Mimiviridae</taxon>
        <taxon>Klosneuvirinae</taxon>
    </lineage>
</organism>
<gene>
    <name evidence="1" type="ORF">Hyperionvirus17_17</name>
</gene>
<sequence length="124" mass="14106">MFYNYLKIVYTSLEKFSAFNNRASLQNIISDNENFLNLLAHSSMGGGAFDPIAVQERMKKEVFTAVEDLLKRCGNTEDVKKIVSALQALLRYIDSLYSTVKNVDLITVHSQLKELNDFVRTYSA</sequence>
<name>A0A3G5AA13_9VIRU</name>
<proteinExistence type="predicted"/>
<protein>
    <submittedName>
        <fullName evidence="1">Uncharacterized protein</fullName>
    </submittedName>
</protein>
<reference evidence="1" key="1">
    <citation type="submission" date="2018-10" db="EMBL/GenBank/DDBJ databases">
        <title>Hidden diversity of soil giant viruses.</title>
        <authorList>
            <person name="Schulz F."/>
            <person name="Alteio L."/>
            <person name="Goudeau D."/>
            <person name="Ryan E.M."/>
            <person name="Malmstrom R.R."/>
            <person name="Blanchard J."/>
            <person name="Woyke T."/>
        </authorList>
    </citation>
    <scope>NUCLEOTIDE SEQUENCE</scope>
    <source>
        <strain evidence="1">HYV1</strain>
    </source>
</reference>
<accession>A0A3G5AA13</accession>
<dbReference type="EMBL" id="MK072399">
    <property type="protein sequence ID" value="AYV84097.1"/>
    <property type="molecule type" value="Genomic_DNA"/>
</dbReference>
<evidence type="ECO:0000313" key="1">
    <source>
        <dbReference type="EMBL" id="AYV84097.1"/>
    </source>
</evidence>